<organism evidence="5 6">
    <name type="scientific">Pseudonocardia thermophila</name>
    <dbReference type="NCBI Taxonomy" id="1848"/>
    <lineage>
        <taxon>Bacteria</taxon>
        <taxon>Bacillati</taxon>
        <taxon>Actinomycetota</taxon>
        <taxon>Actinomycetes</taxon>
        <taxon>Pseudonocardiales</taxon>
        <taxon>Pseudonocardiaceae</taxon>
        <taxon>Pseudonocardia</taxon>
    </lineage>
</organism>
<proteinExistence type="predicted"/>
<keyword evidence="3" id="KW-0804">Transcription</keyword>
<keyword evidence="6" id="KW-1185">Reference proteome</keyword>
<evidence type="ECO:0000313" key="6">
    <source>
        <dbReference type="Proteomes" id="UP000184363"/>
    </source>
</evidence>
<evidence type="ECO:0000256" key="2">
    <source>
        <dbReference type="ARBA" id="ARBA00023125"/>
    </source>
</evidence>
<dbReference type="PANTHER" id="PTHR33204">
    <property type="entry name" value="TRANSCRIPTIONAL REGULATOR, MARR FAMILY"/>
    <property type="match status" value="1"/>
</dbReference>
<evidence type="ECO:0000313" key="5">
    <source>
        <dbReference type="EMBL" id="SHL20811.1"/>
    </source>
</evidence>
<gene>
    <name evidence="5" type="ORF">SAMN05443637_12114</name>
</gene>
<dbReference type="RefSeq" id="WP_073459541.1">
    <property type="nucleotide sequence ID" value="NZ_FRAP01000021.1"/>
</dbReference>
<dbReference type="PANTHER" id="PTHR33204:SF37">
    <property type="entry name" value="HTH-TYPE TRANSCRIPTIONAL REGULATOR YODB"/>
    <property type="match status" value="1"/>
</dbReference>
<evidence type="ECO:0000256" key="1">
    <source>
        <dbReference type="ARBA" id="ARBA00023015"/>
    </source>
</evidence>
<dbReference type="EMBL" id="FRAP01000021">
    <property type="protein sequence ID" value="SHL20811.1"/>
    <property type="molecule type" value="Genomic_DNA"/>
</dbReference>
<name>A0A1M6YR65_PSETH</name>
<keyword evidence="2" id="KW-0238">DNA-binding</keyword>
<dbReference type="Pfam" id="PF01638">
    <property type="entry name" value="HxlR"/>
    <property type="match status" value="1"/>
</dbReference>
<reference evidence="5 6" key="1">
    <citation type="submission" date="2016-11" db="EMBL/GenBank/DDBJ databases">
        <authorList>
            <person name="Jaros S."/>
            <person name="Januszkiewicz K."/>
            <person name="Wedrychowicz H."/>
        </authorList>
    </citation>
    <scope>NUCLEOTIDE SEQUENCE [LARGE SCALE GENOMIC DNA]</scope>
    <source>
        <strain evidence="5 6">DSM 43832</strain>
    </source>
</reference>
<dbReference type="InterPro" id="IPR036390">
    <property type="entry name" value="WH_DNA-bd_sf"/>
</dbReference>
<dbReference type="OrthoDB" id="370168at2"/>
<dbReference type="Gene3D" id="1.10.10.10">
    <property type="entry name" value="Winged helix-like DNA-binding domain superfamily/Winged helix DNA-binding domain"/>
    <property type="match status" value="1"/>
</dbReference>
<dbReference type="STRING" id="1848.SAMN05443637_12114"/>
<dbReference type="Proteomes" id="UP000184363">
    <property type="component" value="Unassembled WGS sequence"/>
</dbReference>
<dbReference type="InterPro" id="IPR011991">
    <property type="entry name" value="ArsR-like_HTH"/>
</dbReference>
<sequence length="114" mass="12736">MEHDVFLADCPARTTLQLIADAWSVVVIHALGQRPHRYAELQERIGGISKKMLTQTLRKLQDNGLVERRRIPAAPPGSEYRLTPLGETLLEPVRSLARWAEQNTEALLAARGAD</sequence>
<dbReference type="GO" id="GO:0003677">
    <property type="term" value="F:DNA binding"/>
    <property type="evidence" value="ECO:0007669"/>
    <property type="project" value="UniProtKB-KW"/>
</dbReference>
<dbReference type="InterPro" id="IPR002577">
    <property type="entry name" value="HTH_HxlR"/>
</dbReference>
<evidence type="ECO:0000259" key="4">
    <source>
        <dbReference type="PROSITE" id="PS51118"/>
    </source>
</evidence>
<dbReference type="InterPro" id="IPR036388">
    <property type="entry name" value="WH-like_DNA-bd_sf"/>
</dbReference>
<accession>A0A1M6YR65</accession>
<dbReference type="CDD" id="cd00090">
    <property type="entry name" value="HTH_ARSR"/>
    <property type="match status" value="1"/>
</dbReference>
<dbReference type="AlphaFoldDB" id="A0A1M6YR65"/>
<protein>
    <submittedName>
        <fullName evidence="5">Transcriptional regulator, HxlR family</fullName>
    </submittedName>
</protein>
<dbReference type="SUPFAM" id="SSF46785">
    <property type="entry name" value="Winged helix' DNA-binding domain"/>
    <property type="match status" value="1"/>
</dbReference>
<evidence type="ECO:0000256" key="3">
    <source>
        <dbReference type="ARBA" id="ARBA00023163"/>
    </source>
</evidence>
<keyword evidence="1" id="KW-0805">Transcription regulation</keyword>
<dbReference type="PROSITE" id="PS51118">
    <property type="entry name" value="HTH_HXLR"/>
    <property type="match status" value="1"/>
</dbReference>
<feature type="domain" description="HTH hxlR-type" evidence="4">
    <location>
        <begin position="10"/>
        <end position="108"/>
    </location>
</feature>